<dbReference type="SUPFAM" id="SSF48208">
    <property type="entry name" value="Six-hairpin glycosidases"/>
    <property type="match status" value="1"/>
</dbReference>
<dbReference type="GO" id="GO:0005975">
    <property type="term" value="P:carbohydrate metabolic process"/>
    <property type="evidence" value="ECO:0007669"/>
    <property type="project" value="InterPro"/>
</dbReference>
<accession>A0A6B1DQB0</accession>
<protein>
    <submittedName>
        <fullName evidence="1">Uncharacterized protein</fullName>
    </submittedName>
</protein>
<evidence type="ECO:0000313" key="1">
    <source>
        <dbReference type="EMBL" id="MYD89790.1"/>
    </source>
</evidence>
<dbReference type="AlphaFoldDB" id="A0A6B1DQB0"/>
<comment type="caution">
    <text evidence="1">The sequence shown here is derived from an EMBL/GenBank/DDBJ whole genome shotgun (WGS) entry which is preliminary data.</text>
</comment>
<sequence length="457" mass="50633">MPETTELTQATSINAGIRLLLDELAAWLDDARDRHLALDWQGIHDEATFVTAWAGYHAYTGDERVKQLALDLFAKWRRWAESNLVHGYFPRQEVHHGTEHYIIFLDWLCRIAPEREDVATALDDGAHHVGNWGEGTPDWYDPERNRFLSYDLGTVRTGCEGFNFVDHMRLVHLAMAAWHATRGDRYLDLAQTYARTWADAIVESTDIPLFLDPDLHSQTELEQLLHSFLKAAPQQINGHARVENHVASGTPKALLDVWRATNDDSCHRAALKLARACVPYLASPVANPAGHILSLMLRAEANPGTLGLDDNPFPDADEWRPLDGCSMTIQTDPGSPWQDSLGYRFDLPAWQLRAGTGNAMEERPAPGNLVLAWELSGREQYALDACTIALGRLRLARNTFRDGRHHGCTAQSIAATVRGHGRCWGIGDVSAVLANPAIQAAFGLPPGTLSGPTPVTN</sequence>
<dbReference type="InterPro" id="IPR008928">
    <property type="entry name" value="6-hairpin_glycosidase_sf"/>
</dbReference>
<reference evidence="1" key="1">
    <citation type="submission" date="2019-09" db="EMBL/GenBank/DDBJ databases">
        <title>Characterisation of the sponge microbiome using genome-centric metagenomics.</title>
        <authorList>
            <person name="Engelberts J.P."/>
            <person name="Robbins S.J."/>
            <person name="De Goeij J.M."/>
            <person name="Aranda M."/>
            <person name="Bell S.C."/>
            <person name="Webster N.S."/>
        </authorList>
    </citation>
    <scope>NUCLEOTIDE SEQUENCE</scope>
    <source>
        <strain evidence="1">SB0662_bin_9</strain>
    </source>
</reference>
<dbReference type="EMBL" id="VXPY01000036">
    <property type="protein sequence ID" value="MYD89790.1"/>
    <property type="molecule type" value="Genomic_DNA"/>
</dbReference>
<name>A0A6B1DQB0_9CHLR</name>
<proteinExistence type="predicted"/>
<organism evidence="1">
    <name type="scientific">Caldilineaceae bacterium SB0662_bin_9</name>
    <dbReference type="NCBI Taxonomy" id="2605258"/>
    <lineage>
        <taxon>Bacteria</taxon>
        <taxon>Bacillati</taxon>
        <taxon>Chloroflexota</taxon>
        <taxon>Caldilineae</taxon>
        <taxon>Caldilineales</taxon>
        <taxon>Caldilineaceae</taxon>
    </lineage>
</organism>
<gene>
    <name evidence="1" type="ORF">F4Y08_05545</name>
</gene>